<dbReference type="InterPro" id="IPR012340">
    <property type="entry name" value="NA-bd_OB-fold"/>
</dbReference>
<dbReference type="Proteomes" id="UP000663844">
    <property type="component" value="Unassembled WGS sequence"/>
</dbReference>
<organism evidence="2 3">
    <name type="scientific">Adineta steineri</name>
    <dbReference type="NCBI Taxonomy" id="433720"/>
    <lineage>
        <taxon>Eukaryota</taxon>
        <taxon>Metazoa</taxon>
        <taxon>Spiralia</taxon>
        <taxon>Gnathifera</taxon>
        <taxon>Rotifera</taxon>
        <taxon>Eurotatoria</taxon>
        <taxon>Bdelloidea</taxon>
        <taxon>Adinetida</taxon>
        <taxon>Adinetidae</taxon>
        <taxon>Adineta</taxon>
    </lineage>
</organism>
<evidence type="ECO:0000259" key="1">
    <source>
        <dbReference type="Pfam" id="PF14551"/>
    </source>
</evidence>
<accession>A0A820PBV9</accession>
<dbReference type="AlphaFoldDB" id="A0A820PBV9"/>
<dbReference type="Gene3D" id="3.30.1640.10">
    <property type="entry name" value="mini-chromosome maintenance (MCM) complex, chain A, domain 1"/>
    <property type="match status" value="1"/>
</dbReference>
<dbReference type="Pfam" id="PF14551">
    <property type="entry name" value="MCM_N"/>
    <property type="match status" value="1"/>
</dbReference>
<protein>
    <recommendedName>
        <fullName evidence="1">MCM N-terminal domain-containing protein</fullName>
    </recommendedName>
</protein>
<evidence type="ECO:0000313" key="3">
    <source>
        <dbReference type="Proteomes" id="UP000663844"/>
    </source>
</evidence>
<dbReference type="InterPro" id="IPR027925">
    <property type="entry name" value="MCM_N"/>
</dbReference>
<reference evidence="2" key="1">
    <citation type="submission" date="2021-02" db="EMBL/GenBank/DDBJ databases">
        <authorList>
            <person name="Nowell W R."/>
        </authorList>
    </citation>
    <scope>NUCLEOTIDE SEQUENCE</scope>
</reference>
<dbReference type="EMBL" id="CAJOAZ010026779">
    <property type="protein sequence ID" value="CAF4404260.1"/>
    <property type="molecule type" value="Genomic_DNA"/>
</dbReference>
<evidence type="ECO:0000313" key="2">
    <source>
        <dbReference type="EMBL" id="CAF4404260.1"/>
    </source>
</evidence>
<comment type="caution">
    <text evidence="2">The sequence shown here is derived from an EMBL/GenBank/DDBJ whole genome shotgun (WGS) entry which is preliminary data.</text>
</comment>
<feature type="domain" description="MCM N-terminal" evidence="1">
    <location>
        <begin position="2"/>
        <end position="82"/>
    </location>
</feature>
<dbReference type="SUPFAM" id="SSF50249">
    <property type="entry name" value="Nucleic acid-binding proteins"/>
    <property type="match status" value="1"/>
</dbReference>
<sequence>MIDELCQPQRSTVLINYRHLSNFNDRLARVIQDEYYRLLPALSRGLKQFFREHLPKIEMEAEKLERFKRTVLSDKELYVAFSDVQMRY</sequence>
<name>A0A820PBV9_9BILA</name>
<proteinExistence type="predicted"/>
<feature type="non-terminal residue" evidence="2">
    <location>
        <position position="88"/>
    </location>
</feature>
<feature type="non-terminal residue" evidence="2">
    <location>
        <position position="1"/>
    </location>
</feature>
<gene>
    <name evidence="2" type="ORF">OXD698_LOCUS51642</name>
</gene>